<dbReference type="Pfam" id="PF10502">
    <property type="entry name" value="Peptidase_S26"/>
    <property type="match status" value="1"/>
</dbReference>
<evidence type="ECO:0000259" key="1">
    <source>
        <dbReference type="Pfam" id="PF10502"/>
    </source>
</evidence>
<evidence type="ECO:0000313" key="3">
    <source>
        <dbReference type="Proteomes" id="UP001208935"/>
    </source>
</evidence>
<dbReference type="InterPro" id="IPR036286">
    <property type="entry name" value="LexA/Signal_pep-like_sf"/>
</dbReference>
<feature type="domain" description="Peptidase S26" evidence="1">
    <location>
        <begin position="19"/>
        <end position="171"/>
    </location>
</feature>
<evidence type="ECO:0000313" key="2">
    <source>
        <dbReference type="EMBL" id="MCW5320078.1"/>
    </source>
</evidence>
<organism evidence="2 3">
    <name type="scientific">Verminephrobacter aporrectodeae subsp. tuberculatae</name>
    <dbReference type="NCBI Taxonomy" id="1110392"/>
    <lineage>
        <taxon>Bacteria</taxon>
        <taxon>Pseudomonadati</taxon>
        <taxon>Pseudomonadota</taxon>
        <taxon>Betaproteobacteria</taxon>
        <taxon>Burkholderiales</taxon>
        <taxon>Comamonadaceae</taxon>
        <taxon>Verminephrobacter</taxon>
    </lineage>
</organism>
<dbReference type="EMBL" id="QZCW01000001">
    <property type="protein sequence ID" value="MCW5320078.1"/>
    <property type="molecule type" value="Genomic_DNA"/>
</dbReference>
<name>A0ABT3KP35_9BURK</name>
<dbReference type="InterPro" id="IPR019533">
    <property type="entry name" value="Peptidase_S26"/>
</dbReference>
<proteinExistence type="predicted"/>
<dbReference type="Proteomes" id="UP001208935">
    <property type="component" value="Unassembled WGS sequence"/>
</dbReference>
<protein>
    <submittedName>
        <fullName evidence="2">Conjugal transfer protein TraF</fullName>
    </submittedName>
</protein>
<gene>
    <name evidence="2" type="ORF">D5039_02455</name>
</gene>
<dbReference type="GeneID" id="77322805"/>
<dbReference type="Gene3D" id="2.10.109.10">
    <property type="entry name" value="Umud Fragment, subunit A"/>
    <property type="match status" value="1"/>
</dbReference>
<comment type="caution">
    <text evidence="2">The sequence shown here is derived from an EMBL/GenBank/DDBJ whole genome shotgun (WGS) entry which is preliminary data.</text>
</comment>
<accession>A0ABT3KP35</accession>
<dbReference type="RefSeq" id="WP_265258875.1">
    <property type="nucleotide sequence ID" value="NZ_QZCV01000003.1"/>
</dbReference>
<sequence length="191" mass="20330">MKKRHLGIAALGTVVVVGAVIPIGHAAGLRLNFTHSAPTGLWRVQALDMATLKRGELVEVCPPVRPIVQLMADRGYLEPGDCAGTHAGTLLKPVAAVAGDRVRIQPGRPAMVNGRILPNTQAIETIPAWAEGSYIVAPGQVWLFSTYSARSFDSRYFGPVDVASSVRGRATPVLIRGDAADMTLVAERSNR</sequence>
<keyword evidence="3" id="KW-1185">Reference proteome</keyword>
<reference evidence="3" key="1">
    <citation type="submission" date="2023-07" db="EMBL/GenBank/DDBJ databases">
        <title>Verminephrobacter genomes.</title>
        <authorList>
            <person name="Lund M.B."/>
        </authorList>
    </citation>
    <scope>NUCLEOTIDE SEQUENCE [LARGE SCALE GENOMIC DNA]</scope>
    <source>
        <strain evidence="3">AtM5-05</strain>
    </source>
</reference>
<dbReference type="SUPFAM" id="SSF51306">
    <property type="entry name" value="LexA/Signal peptidase"/>
    <property type="match status" value="1"/>
</dbReference>